<dbReference type="InterPro" id="IPR036908">
    <property type="entry name" value="RlpA-like_sf"/>
</dbReference>
<feature type="signal peptide" evidence="3">
    <location>
        <begin position="1"/>
        <end position="21"/>
    </location>
</feature>
<dbReference type="GO" id="GO:0000270">
    <property type="term" value="P:peptidoglycan metabolic process"/>
    <property type="evidence" value="ECO:0007669"/>
    <property type="project" value="UniProtKB-UniRule"/>
</dbReference>
<feature type="compositionally biased region" description="Basic residues" evidence="5">
    <location>
        <begin position="172"/>
        <end position="181"/>
    </location>
</feature>
<feature type="chain" id="PRO_5040555246" description="Probable endolytic peptidoglycan transglycosylase RlpA" evidence="3">
    <location>
        <begin position="22"/>
        <end position="225"/>
    </location>
</feature>
<protein>
    <recommendedName>
        <fullName evidence="3">Probable endolytic peptidoglycan transglycosylase RlpA</fullName>
        <ecNumber evidence="3">4.2.2.-</ecNumber>
    </recommendedName>
</protein>
<dbReference type="PANTHER" id="PTHR34183:SF1">
    <property type="entry name" value="ENDOLYTIC PEPTIDOGLYCAN TRANSGLYCOSYLASE RLPA"/>
    <property type="match status" value="1"/>
</dbReference>
<gene>
    <name evidence="3" type="primary">rlpA</name>
    <name evidence="7" type="ORF">PRLR5076_11360</name>
</gene>
<keyword evidence="2 3" id="KW-0961">Cell wall biogenesis/degradation</keyword>
<keyword evidence="3" id="KW-0732">Signal</keyword>
<dbReference type="InterPro" id="IPR034718">
    <property type="entry name" value="RlpA"/>
</dbReference>
<dbReference type="HAMAP" id="MF_02071">
    <property type="entry name" value="RlpA"/>
    <property type="match status" value="1"/>
</dbReference>
<keyword evidence="8" id="KW-1185">Reference proteome</keyword>
<reference evidence="7" key="1">
    <citation type="journal article" date="2022" name="Int. J. Syst. Evol. Microbiol.">
        <title>Prevotella lacticifex sp. nov., isolated from the rumen of cows.</title>
        <authorList>
            <person name="Shinkai T."/>
            <person name="Ikeyama N."/>
            <person name="Kumagai M."/>
            <person name="Ohmori H."/>
            <person name="Sakamoto M."/>
            <person name="Ohkuma M."/>
            <person name="Mitsumori M."/>
        </authorList>
    </citation>
    <scope>NUCLEOTIDE SEQUENCE</scope>
    <source>
        <strain evidence="7">R5076</strain>
    </source>
</reference>
<accession>A0A9R1C939</accession>
<dbReference type="Pfam" id="PF03330">
    <property type="entry name" value="DPBB_1"/>
    <property type="match status" value="1"/>
</dbReference>
<evidence type="ECO:0000256" key="1">
    <source>
        <dbReference type="ARBA" id="ARBA00023239"/>
    </source>
</evidence>
<evidence type="ECO:0000256" key="3">
    <source>
        <dbReference type="HAMAP-Rule" id="MF_02071"/>
    </source>
</evidence>
<keyword evidence="1 3" id="KW-0456">Lyase</keyword>
<sequence precursor="true">MRKLLFLTVAILTIISLTVCAQNTYMDGRASYYHNSLHGRKMANGQRYNRDSMTCAHRSLPFGTRLRVTNPMNGEQVIVKVTDRGPYVRGRVIDLSYAAARRLGTLRSGVAMVQIEILPDDKPVPYDSPDVQELPKVEYGGAGVCYEFIPEWEKVNTNPNPKRLPRKVSTQPRHRQGHTKSKAVAQQRQQGSRQQQNQQPAKKQSGSAWRSFFDKVKNGVAGLFD</sequence>
<evidence type="ECO:0000313" key="7">
    <source>
        <dbReference type="EMBL" id="GJG58285.1"/>
    </source>
</evidence>
<dbReference type="GO" id="GO:0008932">
    <property type="term" value="F:lytic endotransglycosylase activity"/>
    <property type="evidence" value="ECO:0007669"/>
    <property type="project" value="UniProtKB-UniRule"/>
</dbReference>
<dbReference type="EC" id="4.2.2.-" evidence="3"/>
<feature type="domain" description="RlpA-like protein double-psi beta-barrel" evidence="6">
    <location>
        <begin position="27"/>
        <end position="115"/>
    </location>
</feature>
<proteinExistence type="inferred from homology"/>
<dbReference type="NCBIfam" id="TIGR00413">
    <property type="entry name" value="rlpA"/>
    <property type="match status" value="1"/>
</dbReference>
<evidence type="ECO:0000256" key="2">
    <source>
        <dbReference type="ARBA" id="ARBA00023316"/>
    </source>
</evidence>
<dbReference type="GO" id="GO:0071555">
    <property type="term" value="P:cell wall organization"/>
    <property type="evidence" value="ECO:0007669"/>
    <property type="project" value="UniProtKB-KW"/>
</dbReference>
<evidence type="ECO:0000313" key="8">
    <source>
        <dbReference type="Proteomes" id="UP000825483"/>
    </source>
</evidence>
<dbReference type="CDD" id="cd22268">
    <property type="entry name" value="DPBB_RlpA-like"/>
    <property type="match status" value="1"/>
</dbReference>
<organism evidence="7 8">
    <name type="scientific">Prevotella lacticifex</name>
    <dbReference type="NCBI Taxonomy" id="2854755"/>
    <lineage>
        <taxon>Bacteria</taxon>
        <taxon>Pseudomonadati</taxon>
        <taxon>Bacteroidota</taxon>
        <taxon>Bacteroidia</taxon>
        <taxon>Bacteroidales</taxon>
        <taxon>Prevotellaceae</taxon>
        <taxon>Prevotella</taxon>
    </lineage>
</organism>
<dbReference type="Proteomes" id="UP000825483">
    <property type="component" value="Unassembled WGS sequence"/>
</dbReference>
<dbReference type="SUPFAM" id="SSF50685">
    <property type="entry name" value="Barwin-like endoglucanases"/>
    <property type="match status" value="1"/>
</dbReference>
<dbReference type="InterPro" id="IPR012997">
    <property type="entry name" value="RplA"/>
</dbReference>
<dbReference type="Gene3D" id="2.40.40.10">
    <property type="entry name" value="RlpA-like domain"/>
    <property type="match status" value="1"/>
</dbReference>
<name>A0A9R1C939_9BACT</name>
<dbReference type="EMBL" id="BPUB01000001">
    <property type="protein sequence ID" value="GJG58285.1"/>
    <property type="molecule type" value="Genomic_DNA"/>
</dbReference>
<dbReference type="AlphaFoldDB" id="A0A9R1C939"/>
<feature type="compositionally biased region" description="Low complexity" evidence="5">
    <location>
        <begin position="186"/>
        <end position="199"/>
    </location>
</feature>
<evidence type="ECO:0000256" key="4">
    <source>
        <dbReference type="RuleBase" id="RU003495"/>
    </source>
</evidence>
<comment type="caution">
    <text evidence="7">The sequence shown here is derived from an EMBL/GenBank/DDBJ whole genome shotgun (WGS) entry which is preliminary data.</text>
</comment>
<evidence type="ECO:0000256" key="5">
    <source>
        <dbReference type="SAM" id="MobiDB-lite"/>
    </source>
</evidence>
<dbReference type="PANTHER" id="PTHR34183">
    <property type="entry name" value="ENDOLYTIC PEPTIDOGLYCAN TRANSGLYCOSYLASE RLPA"/>
    <property type="match status" value="1"/>
</dbReference>
<dbReference type="GeneID" id="72467688"/>
<feature type="region of interest" description="Disordered" evidence="5">
    <location>
        <begin position="156"/>
        <end position="211"/>
    </location>
</feature>
<dbReference type="InterPro" id="IPR009009">
    <property type="entry name" value="RlpA-like_DPBB"/>
</dbReference>
<comment type="similarity">
    <text evidence="3 4">Belongs to the RlpA family.</text>
</comment>
<comment type="function">
    <text evidence="3">Lytic transglycosylase with a strong preference for naked glycan strands that lack stem peptides.</text>
</comment>
<evidence type="ECO:0000259" key="6">
    <source>
        <dbReference type="Pfam" id="PF03330"/>
    </source>
</evidence>
<dbReference type="RefSeq" id="WP_223929354.1">
    <property type="nucleotide sequence ID" value="NZ_BPTU01000001.1"/>
</dbReference>